<proteinExistence type="predicted"/>
<keyword evidence="3" id="KW-1185">Reference proteome</keyword>
<accession>A0ABS9Q3S4</accession>
<dbReference type="RefSeq" id="WP_108720356.1">
    <property type="nucleotide sequence ID" value="NZ_JAKRCV010000038.1"/>
</dbReference>
<sequence length="84" mass="9112">MSSQYRRPRGTPKVALNLFVAPEVKELIDDYAARANAPIWAIVEAAIRAGKPGADGLPEGWDLPKSGDTLPGLTREGRIERRSA</sequence>
<gene>
    <name evidence="2" type="ORF">MHL29_11640</name>
</gene>
<name>A0ABS9Q3S4_9MICO</name>
<evidence type="ECO:0008006" key="4">
    <source>
        <dbReference type="Google" id="ProtNLM"/>
    </source>
</evidence>
<evidence type="ECO:0000313" key="3">
    <source>
        <dbReference type="Proteomes" id="UP001521931"/>
    </source>
</evidence>
<protein>
    <recommendedName>
        <fullName evidence="4">Toxin-antitoxin system HicB family antitoxin</fullName>
    </recommendedName>
</protein>
<feature type="compositionally biased region" description="Basic and acidic residues" evidence="1">
    <location>
        <begin position="75"/>
        <end position="84"/>
    </location>
</feature>
<dbReference type="Proteomes" id="UP001521931">
    <property type="component" value="Unassembled WGS sequence"/>
</dbReference>
<reference evidence="2 3" key="1">
    <citation type="submission" date="2022-02" db="EMBL/GenBank/DDBJ databases">
        <title>Uncovering new skin microbiome diversity through culturing and metagenomics.</title>
        <authorList>
            <person name="Conlan S."/>
            <person name="Deming C."/>
            <person name="Nisc Comparative Sequencing Program N."/>
            <person name="Segre J.A."/>
        </authorList>
    </citation>
    <scope>NUCLEOTIDE SEQUENCE [LARGE SCALE GENOMIC DNA]</scope>
    <source>
        <strain evidence="2 3">ACRQZ</strain>
    </source>
</reference>
<dbReference type="EMBL" id="JAKRCV010000038">
    <property type="protein sequence ID" value="MCG7322529.1"/>
    <property type="molecule type" value="Genomic_DNA"/>
</dbReference>
<organism evidence="2 3">
    <name type="scientific">Arsenicicoccus bolidensis</name>
    <dbReference type="NCBI Taxonomy" id="229480"/>
    <lineage>
        <taxon>Bacteria</taxon>
        <taxon>Bacillati</taxon>
        <taxon>Actinomycetota</taxon>
        <taxon>Actinomycetes</taxon>
        <taxon>Micrococcales</taxon>
        <taxon>Intrasporangiaceae</taxon>
        <taxon>Arsenicicoccus</taxon>
    </lineage>
</organism>
<comment type="caution">
    <text evidence="2">The sequence shown here is derived from an EMBL/GenBank/DDBJ whole genome shotgun (WGS) entry which is preliminary data.</text>
</comment>
<evidence type="ECO:0000313" key="2">
    <source>
        <dbReference type="EMBL" id="MCG7322529.1"/>
    </source>
</evidence>
<feature type="region of interest" description="Disordered" evidence="1">
    <location>
        <begin position="55"/>
        <end position="84"/>
    </location>
</feature>
<evidence type="ECO:0000256" key="1">
    <source>
        <dbReference type="SAM" id="MobiDB-lite"/>
    </source>
</evidence>